<evidence type="ECO:0000259" key="14">
    <source>
        <dbReference type="PROSITE" id="PS50857"/>
    </source>
</evidence>
<dbReference type="GO" id="GO:0004129">
    <property type="term" value="F:cytochrome-c oxidase activity"/>
    <property type="evidence" value="ECO:0007669"/>
    <property type="project" value="UniProtKB-EC"/>
</dbReference>
<keyword evidence="16" id="KW-0560">Oxidoreductase</keyword>
<organism evidence="16 17">
    <name type="scientific">Gloeobacter kilaueensis (strain ATCC BAA-2537 / CCAP 1431/1 / ULC 316 / JS1)</name>
    <dbReference type="NCBI Taxonomy" id="1183438"/>
    <lineage>
        <taxon>Bacteria</taxon>
        <taxon>Bacillati</taxon>
        <taxon>Cyanobacteriota</taxon>
        <taxon>Cyanophyceae</taxon>
        <taxon>Gloeobacterales</taxon>
        <taxon>Gloeobacteraceae</taxon>
        <taxon>Gloeobacter</taxon>
    </lineage>
</organism>
<evidence type="ECO:0000256" key="13">
    <source>
        <dbReference type="SAM" id="Phobius"/>
    </source>
</evidence>
<keyword evidence="4 10" id="KW-0679">Respiratory chain</keyword>
<feature type="region of interest" description="Disordered" evidence="12">
    <location>
        <begin position="262"/>
        <end position="305"/>
    </location>
</feature>
<evidence type="ECO:0000313" key="17">
    <source>
        <dbReference type="Proteomes" id="UP000017396"/>
    </source>
</evidence>
<dbReference type="SUPFAM" id="SSF81464">
    <property type="entry name" value="Cytochrome c oxidase subunit II-like, transmembrane region"/>
    <property type="match status" value="1"/>
</dbReference>
<dbReference type="PANTHER" id="PTHR22888">
    <property type="entry name" value="CYTOCHROME C OXIDASE, SUBUNIT II"/>
    <property type="match status" value="1"/>
</dbReference>
<comment type="function">
    <text evidence="11">Subunits I and II form the functional core of the enzyme complex. Electrons originating in cytochrome c are transferred via heme a and Cu(A) to the binuclear center formed by heme a3 and Cu(B).</text>
</comment>
<evidence type="ECO:0000256" key="9">
    <source>
        <dbReference type="ARBA" id="ARBA00023136"/>
    </source>
</evidence>
<keyword evidence="8 13" id="KW-1133">Transmembrane helix</keyword>
<dbReference type="RefSeq" id="WP_023174522.1">
    <property type="nucleotide sequence ID" value="NC_022600.1"/>
</dbReference>
<keyword evidence="6" id="KW-1278">Translocase</keyword>
<evidence type="ECO:0000313" key="16">
    <source>
        <dbReference type="EMBL" id="AGY59273.1"/>
    </source>
</evidence>
<evidence type="ECO:0000256" key="5">
    <source>
        <dbReference type="ARBA" id="ARBA00022692"/>
    </source>
</evidence>
<keyword evidence="11" id="KW-0479">Metal-binding</keyword>
<evidence type="ECO:0000256" key="1">
    <source>
        <dbReference type="ARBA" id="ARBA00004141"/>
    </source>
</evidence>
<keyword evidence="3 10" id="KW-0813">Transport</keyword>
<dbReference type="InterPro" id="IPR011759">
    <property type="entry name" value="Cyt_c_oxidase_su2_TM_dom"/>
</dbReference>
<feature type="transmembrane region" description="Helical" evidence="13">
    <location>
        <begin position="6"/>
        <end position="24"/>
    </location>
</feature>
<dbReference type="STRING" id="1183438.GKIL_3027"/>
<evidence type="ECO:0000259" key="15">
    <source>
        <dbReference type="PROSITE" id="PS50999"/>
    </source>
</evidence>
<name>U5QK52_GLOK1</name>
<evidence type="ECO:0000256" key="6">
    <source>
        <dbReference type="ARBA" id="ARBA00022967"/>
    </source>
</evidence>
<evidence type="ECO:0000256" key="11">
    <source>
        <dbReference type="RuleBase" id="RU004024"/>
    </source>
</evidence>
<dbReference type="PROSITE" id="PS50857">
    <property type="entry name" value="COX2_CUA"/>
    <property type="match status" value="1"/>
</dbReference>
<dbReference type="InterPro" id="IPR036257">
    <property type="entry name" value="Cyt_c_oxidase_su2_TM_sf"/>
</dbReference>
<dbReference type="GO" id="GO:0042773">
    <property type="term" value="P:ATP synthesis coupled electron transport"/>
    <property type="evidence" value="ECO:0007669"/>
    <property type="project" value="TreeGrafter"/>
</dbReference>
<dbReference type="PRINTS" id="PR01166">
    <property type="entry name" value="CYCOXIDASEII"/>
</dbReference>
<dbReference type="Pfam" id="PF02790">
    <property type="entry name" value="COX2_TM"/>
    <property type="match status" value="1"/>
</dbReference>
<comment type="similarity">
    <text evidence="2 10">Belongs to the cytochrome c oxidase subunit 2 family.</text>
</comment>
<dbReference type="InterPro" id="IPR045187">
    <property type="entry name" value="CcO_II"/>
</dbReference>
<dbReference type="AlphaFoldDB" id="U5QK52"/>
<dbReference type="Gene3D" id="2.60.40.420">
    <property type="entry name" value="Cupredoxins - blue copper proteins"/>
    <property type="match status" value="1"/>
</dbReference>
<keyword evidence="9 13" id="KW-0472">Membrane</keyword>
<dbReference type="PANTHER" id="PTHR22888:SF9">
    <property type="entry name" value="CYTOCHROME C OXIDASE SUBUNIT 2"/>
    <property type="match status" value="1"/>
</dbReference>
<dbReference type="HOGENOM" id="CLU_036876_4_2_3"/>
<evidence type="ECO:0000256" key="12">
    <source>
        <dbReference type="SAM" id="MobiDB-lite"/>
    </source>
</evidence>
<evidence type="ECO:0000256" key="10">
    <source>
        <dbReference type="RuleBase" id="RU000456"/>
    </source>
</evidence>
<dbReference type="Gene3D" id="1.10.287.90">
    <property type="match status" value="1"/>
</dbReference>
<dbReference type="KEGG" id="glj:GKIL_3027"/>
<feature type="domain" description="Cytochrome oxidase subunit II copper A binding" evidence="14">
    <location>
        <begin position="146"/>
        <end position="257"/>
    </location>
</feature>
<dbReference type="GO" id="GO:0005886">
    <property type="term" value="C:plasma membrane"/>
    <property type="evidence" value="ECO:0007669"/>
    <property type="project" value="UniProtKB-SubCell"/>
</dbReference>
<dbReference type="Pfam" id="PF00116">
    <property type="entry name" value="COX2"/>
    <property type="match status" value="1"/>
</dbReference>
<dbReference type="SUPFAM" id="SSF49503">
    <property type="entry name" value="Cupredoxins"/>
    <property type="match status" value="1"/>
</dbReference>
<dbReference type="InterPro" id="IPR002429">
    <property type="entry name" value="CcO_II-like_C"/>
</dbReference>
<protein>
    <recommendedName>
        <fullName evidence="11">Cytochrome c oxidase subunit 2</fullName>
        <ecNumber evidence="11">7.1.1.9</ecNumber>
    </recommendedName>
</protein>
<dbReference type="OrthoDB" id="9781261at2"/>
<evidence type="ECO:0000256" key="3">
    <source>
        <dbReference type="ARBA" id="ARBA00022448"/>
    </source>
</evidence>
<feature type="domain" description="Cytochrome oxidase subunit II transmembrane region profile" evidence="15">
    <location>
        <begin position="27"/>
        <end position="120"/>
    </location>
</feature>
<accession>U5QK52</accession>
<comment type="catalytic activity">
    <reaction evidence="11">
        <text>4 Fe(II)-[cytochrome c] + O2 + 8 H(+)(in) = 4 Fe(III)-[cytochrome c] + 2 H2O + 4 H(+)(out)</text>
        <dbReference type="Rhea" id="RHEA:11436"/>
        <dbReference type="Rhea" id="RHEA-COMP:10350"/>
        <dbReference type="Rhea" id="RHEA-COMP:14399"/>
        <dbReference type="ChEBI" id="CHEBI:15377"/>
        <dbReference type="ChEBI" id="CHEBI:15378"/>
        <dbReference type="ChEBI" id="CHEBI:15379"/>
        <dbReference type="ChEBI" id="CHEBI:29033"/>
        <dbReference type="ChEBI" id="CHEBI:29034"/>
        <dbReference type="EC" id="7.1.1.9"/>
    </reaction>
</comment>
<dbReference type="InterPro" id="IPR008972">
    <property type="entry name" value="Cupredoxin"/>
</dbReference>
<dbReference type="CDD" id="cd13919">
    <property type="entry name" value="CuRO_HCO_II_like_5"/>
    <property type="match status" value="1"/>
</dbReference>
<dbReference type="PROSITE" id="PS50999">
    <property type="entry name" value="COX2_TM"/>
    <property type="match status" value="1"/>
</dbReference>
<gene>
    <name evidence="16" type="primary">coxB</name>
    <name evidence="16" type="ORF">GKIL_3027</name>
</gene>
<dbReference type="GO" id="GO:0005507">
    <property type="term" value="F:copper ion binding"/>
    <property type="evidence" value="ECO:0007669"/>
    <property type="project" value="InterPro"/>
</dbReference>
<sequence>MPLKNLLIIAAIVAVDSALSVWVGSQSPGWLPVQATVEAGLIDELFRLLATIGAFIFFGIEGALLYSLLFSRAAKGDFSDAEPIEGNTRLEILWTAIPVVLVIYLGVYSFDIYKRMSILGPMQLVHLHLPGSSEPALAAAPPIAGKPDIVIEVMSRQWAWSFYYPDAGVTSSQLHLEAGRRVRLKLRSADVLHGFYVPEFRVKQDIVPARTIDMMFTPTRPGRYRLHDSQFSGTYYGANEADVIVDAPADYGRWLAGAAAGRQTGPLAQPPPVETQEPKRAFSSGWPVVPHVEPPIKRASPTGGK</sequence>
<feature type="transmembrane region" description="Helical" evidence="13">
    <location>
        <begin position="92"/>
        <end position="113"/>
    </location>
</feature>
<evidence type="ECO:0000256" key="8">
    <source>
        <dbReference type="ARBA" id="ARBA00022989"/>
    </source>
</evidence>
<comment type="subcellular location">
    <subcellularLocation>
        <location evidence="10">Cell membrane</location>
        <topology evidence="10">Multi-pass membrane protein</topology>
    </subcellularLocation>
    <subcellularLocation>
        <location evidence="1">Membrane</location>
        <topology evidence="1">Multi-pass membrane protein</topology>
    </subcellularLocation>
</comment>
<dbReference type="eggNOG" id="COG1622">
    <property type="taxonomic scope" value="Bacteria"/>
</dbReference>
<keyword evidence="5 10" id="KW-0812">Transmembrane</keyword>
<dbReference type="GO" id="GO:0016491">
    <property type="term" value="F:oxidoreductase activity"/>
    <property type="evidence" value="ECO:0007669"/>
    <property type="project" value="UniProtKB-KW"/>
</dbReference>
<feature type="transmembrane region" description="Helical" evidence="13">
    <location>
        <begin position="45"/>
        <end position="69"/>
    </location>
</feature>
<dbReference type="EMBL" id="CP003587">
    <property type="protein sequence ID" value="AGY59273.1"/>
    <property type="molecule type" value="Genomic_DNA"/>
</dbReference>
<dbReference type="Proteomes" id="UP000017396">
    <property type="component" value="Chromosome"/>
</dbReference>
<keyword evidence="11" id="KW-0186">Copper</keyword>
<dbReference type="EC" id="7.1.1.9" evidence="11"/>
<reference evidence="16 17" key="1">
    <citation type="journal article" date="2013" name="PLoS ONE">
        <title>Cultivation and Complete Genome Sequencing of Gloeobacter kilaueensis sp. nov., from a Lava Cave in Kilauea Caldera, Hawai'i.</title>
        <authorList>
            <person name="Saw J.H."/>
            <person name="Schatz M."/>
            <person name="Brown M.V."/>
            <person name="Kunkel D.D."/>
            <person name="Foster J.S."/>
            <person name="Shick H."/>
            <person name="Christensen S."/>
            <person name="Hou S."/>
            <person name="Wan X."/>
            <person name="Donachie S.P."/>
        </authorList>
    </citation>
    <scope>NUCLEOTIDE SEQUENCE [LARGE SCALE GENOMIC DNA]</scope>
    <source>
        <strain evidence="17">JS</strain>
    </source>
</reference>
<proteinExistence type="inferred from homology"/>
<keyword evidence="17" id="KW-1185">Reference proteome</keyword>
<evidence type="ECO:0000256" key="7">
    <source>
        <dbReference type="ARBA" id="ARBA00022982"/>
    </source>
</evidence>
<keyword evidence="7 10" id="KW-0249">Electron transport</keyword>
<dbReference type="PATRIC" id="fig|1183438.3.peg.2978"/>
<evidence type="ECO:0000256" key="2">
    <source>
        <dbReference type="ARBA" id="ARBA00007866"/>
    </source>
</evidence>
<evidence type="ECO:0000256" key="4">
    <source>
        <dbReference type="ARBA" id="ARBA00022660"/>
    </source>
</evidence>
<comment type="cofactor">
    <cofactor evidence="11">
        <name>Cu cation</name>
        <dbReference type="ChEBI" id="CHEBI:23378"/>
    </cofactor>
    <text evidence="11">Binds a copper A center.</text>
</comment>